<dbReference type="GO" id="GO:0005524">
    <property type="term" value="F:ATP binding"/>
    <property type="evidence" value="ECO:0007669"/>
    <property type="project" value="UniProtKB-KW"/>
</dbReference>
<dbReference type="AlphaFoldDB" id="A0A8J7C6S9"/>
<keyword evidence="2" id="KW-0547">Nucleotide-binding</keyword>
<comment type="caution">
    <text evidence="2">The sequence shown here is derived from an EMBL/GenBank/DDBJ whole genome shotgun (WGS) entry which is preliminary data.</text>
</comment>
<dbReference type="PANTHER" id="PTHR36766">
    <property type="entry name" value="PLANT BROAD-SPECTRUM MILDEW RESISTANCE PROTEIN RPW8"/>
    <property type="match status" value="1"/>
</dbReference>
<proteinExistence type="predicted"/>
<dbReference type="PRINTS" id="PR00364">
    <property type="entry name" value="DISEASERSIST"/>
</dbReference>
<feature type="domain" description="Novel STAND NTPase 1" evidence="1">
    <location>
        <begin position="191"/>
        <end position="340"/>
    </location>
</feature>
<dbReference type="EMBL" id="JACXAE010000039">
    <property type="protein sequence ID" value="MBD2772366.1"/>
    <property type="molecule type" value="Genomic_DNA"/>
</dbReference>
<dbReference type="Proteomes" id="UP000629098">
    <property type="component" value="Unassembled WGS sequence"/>
</dbReference>
<dbReference type="SUPFAM" id="SSF52540">
    <property type="entry name" value="P-loop containing nucleoside triphosphate hydrolases"/>
    <property type="match status" value="1"/>
</dbReference>
<dbReference type="Pfam" id="PF20703">
    <property type="entry name" value="nSTAND1"/>
    <property type="match status" value="1"/>
</dbReference>
<dbReference type="PANTHER" id="PTHR36766:SF30">
    <property type="entry name" value="TIR-NBS TYPE DISEASE RESISTANCE PROTEIN-RELATED"/>
    <property type="match status" value="1"/>
</dbReference>
<keyword evidence="2" id="KW-0067">ATP-binding</keyword>
<name>A0A8J7C6S9_9CYAN</name>
<dbReference type="InterPro" id="IPR049052">
    <property type="entry name" value="nSTAND1"/>
</dbReference>
<evidence type="ECO:0000259" key="1">
    <source>
        <dbReference type="Pfam" id="PF20703"/>
    </source>
</evidence>
<evidence type="ECO:0000313" key="3">
    <source>
        <dbReference type="Proteomes" id="UP000629098"/>
    </source>
</evidence>
<reference evidence="2" key="1">
    <citation type="submission" date="2020-09" db="EMBL/GenBank/DDBJ databases">
        <title>Iningainema tapete sp. nov. (Scytonemataceae, Cyanobacteria) from greenhouses in central Florida (USA) produces two types of nodularin with biosynthetic potential for microcystin-LR and anabaenopeptins.</title>
        <authorList>
            <person name="Berthold D.E."/>
            <person name="Lefler F.W."/>
            <person name="Huang I.-S."/>
            <person name="Abdulla H."/>
            <person name="Zimba P.V."/>
            <person name="Laughinghouse H.D. IV."/>
        </authorList>
    </citation>
    <scope>NUCLEOTIDE SEQUENCE</scope>
    <source>
        <strain evidence="2">BLCCT55</strain>
    </source>
</reference>
<accession>A0A8J7C6S9</accession>
<keyword evidence="3" id="KW-1185">Reference proteome</keyword>
<sequence>MKHRLVPVTPALRRKLKSAFGQRFKSTEDFLQKWRYSSDTLGTPPTEIEIQNILYCHTQSTCEHWIINGVCQLLLNRPYRDYSQKSVPNTLKQNLKDKFNEQFTVDNQIAWGDFSVAWVKHLNDSESPRAQTIRSFFASEHRNSCEHWLINGLCELLLNCSFDEWLQKSESNQTLTPSCSPLPITQELVLEDHAIRWVGRTQLITELEHRLQQDCRVLSIVGITGIGKTSLAMRLMLEPAVAISFPEIYTVILERESSNFLAVARQLLGQVPQFELQKDSELLVAMVAKLRSHPCLLILDMVEEVLEPDGEGGHQFIEPIFAQFFEQMVKAEMPSRIILTSQDQPPIIAQGRYPSRVHVERLKGLEESEALKLFESWDVRIQSDVDLQNLKRIIHVYEGHPLALRVVAGEIRMPPYNGDVQAYWYDYGDEITTVESWKNAPEEKSRQDKPRLDRYSIGLADLVKKRIDQTFTRLYQTEPLACLMLCQGAVYRRAVERSAWLLMIAEYPDEAQVSAFQSLQRRFLLEEEYTKHKVLYRLHSLIRRVALDHLAKLEVEVSPL</sequence>
<organism evidence="2 3">
    <name type="scientific">Iningainema tapete BLCC-T55</name>
    <dbReference type="NCBI Taxonomy" id="2748662"/>
    <lineage>
        <taxon>Bacteria</taxon>
        <taxon>Bacillati</taxon>
        <taxon>Cyanobacteriota</taxon>
        <taxon>Cyanophyceae</taxon>
        <taxon>Nostocales</taxon>
        <taxon>Scytonemataceae</taxon>
        <taxon>Iningainema tapete</taxon>
    </lineage>
</organism>
<dbReference type="GO" id="GO:0043531">
    <property type="term" value="F:ADP binding"/>
    <property type="evidence" value="ECO:0007669"/>
    <property type="project" value="InterPro"/>
</dbReference>
<dbReference type="InterPro" id="IPR027417">
    <property type="entry name" value="P-loop_NTPase"/>
</dbReference>
<dbReference type="RefSeq" id="WP_190826831.1">
    <property type="nucleotide sequence ID" value="NZ_CAWPPI010000039.1"/>
</dbReference>
<protein>
    <submittedName>
        <fullName evidence="2">ATP-binding protein</fullName>
    </submittedName>
</protein>
<evidence type="ECO:0000313" key="2">
    <source>
        <dbReference type="EMBL" id="MBD2772366.1"/>
    </source>
</evidence>
<gene>
    <name evidence="2" type="ORF">ICL16_09835</name>
</gene>
<dbReference type="Gene3D" id="3.40.50.300">
    <property type="entry name" value="P-loop containing nucleotide triphosphate hydrolases"/>
    <property type="match status" value="1"/>
</dbReference>